<dbReference type="EC" id="2.6.1.44" evidence="4"/>
<dbReference type="InterPro" id="IPR015422">
    <property type="entry name" value="PyrdxlP-dep_Trfase_small"/>
</dbReference>
<proteinExistence type="inferred from homology"/>
<dbReference type="GO" id="GO:0008453">
    <property type="term" value="F:alanine-glyoxylate transaminase activity"/>
    <property type="evidence" value="ECO:0007669"/>
    <property type="project" value="UniProtKB-EC"/>
</dbReference>
<keyword evidence="6" id="KW-0808">Transferase</keyword>
<dbReference type="PROSITE" id="PS00600">
    <property type="entry name" value="AA_TRANSFER_CLASS_3"/>
    <property type="match status" value="1"/>
</dbReference>
<dbReference type="GO" id="GO:0030170">
    <property type="term" value="F:pyridoxal phosphate binding"/>
    <property type="evidence" value="ECO:0007669"/>
    <property type="project" value="InterPro"/>
</dbReference>
<dbReference type="STRING" id="45071.Lpar_3606"/>
<evidence type="ECO:0000256" key="6">
    <source>
        <dbReference type="ARBA" id="ARBA00022679"/>
    </source>
</evidence>
<comment type="cofactor">
    <cofactor evidence="1">
        <name>pyridoxal 5'-phosphate</name>
        <dbReference type="ChEBI" id="CHEBI:597326"/>
    </cofactor>
</comment>
<evidence type="ECO:0000256" key="9">
    <source>
        <dbReference type="RuleBase" id="RU003560"/>
    </source>
</evidence>
<evidence type="ECO:0000256" key="1">
    <source>
        <dbReference type="ARBA" id="ARBA00001933"/>
    </source>
</evidence>
<evidence type="ECO:0000256" key="8">
    <source>
        <dbReference type="ARBA" id="ARBA00022946"/>
    </source>
</evidence>
<dbReference type="PIRSF" id="PIRSF000521">
    <property type="entry name" value="Transaminase_4ab_Lys_Orn"/>
    <property type="match status" value="1"/>
</dbReference>
<comment type="similarity">
    <text evidence="2 9">Belongs to the class-III pyridoxal-phosphate-dependent aminotransferase family.</text>
</comment>
<dbReference type="OrthoDB" id="9801052at2"/>
<sequence>MNESNNQKQQRSNEELINFRKNHFLPTAAFYHKEPIQLVKAQDTYVWDSEGKRYLDAIGGIVCISAGHNHPKIKKALIDAIENDEIQHTTLLYLNKAPVEMAERLLEEAPDGMDRVSFTNSGSEANELAIMAARHATGETMVVNVRHSYHGGTSAALASCGHSIWRFKAQPVTGVTSALEPYCYRCPFNQKPDSCDLSCAKNVETTIQNSTHGKIAAFILEPVMGVGGFITPPDEYFSEVARIVHNYGGKYISDEVQTGAGRGGGDLLLTKTLDIDADMVTMAKGLGNGAPVGAVLMKTEVAETMTGKTYFNTFAGDPLQMIQSRITLEIIKEEQLVENAQIMGDLLKDGFLQLQKKYPIIGDVRGRGLLLGIELVKDLKTKTPASDEAFQLMDLCKEKGLLVGKGGQFGNVFRIAPPLTINREHVNFILETLDQSLSELERLHSL</sequence>
<dbReference type="Proteomes" id="UP000095229">
    <property type="component" value="Unassembled WGS sequence"/>
</dbReference>
<evidence type="ECO:0000256" key="4">
    <source>
        <dbReference type="ARBA" id="ARBA00013049"/>
    </source>
</evidence>
<dbReference type="Gene3D" id="3.40.640.10">
    <property type="entry name" value="Type I PLP-dependent aspartate aminotransferase-like (Major domain)"/>
    <property type="match status" value="1"/>
</dbReference>
<evidence type="ECO:0000256" key="7">
    <source>
        <dbReference type="ARBA" id="ARBA00022898"/>
    </source>
</evidence>
<keyword evidence="11" id="KW-1185">Reference proteome</keyword>
<name>A0A1E5JMV9_9GAMM</name>
<accession>A0A1E5JMV9</accession>
<dbReference type="EMBL" id="LSOG01000084">
    <property type="protein sequence ID" value="OEH45844.1"/>
    <property type="molecule type" value="Genomic_DNA"/>
</dbReference>
<comment type="caution">
    <text evidence="10">The sequence shown here is derived from an EMBL/GenBank/DDBJ whole genome shotgun (WGS) entry which is preliminary data.</text>
</comment>
<dbReference type="PANTHER" id="PTHR45688">
    <property type="match status" value="1"/>
</dbReference>
<reference evidence="10 11" key="1">
    <citation type="submission" date="2016-02" db="EMBL/GenBank/DDBJ databases">
        <title>Secondary metabolites in Legionella.</title>
        <authorList>
            <person name="Tobias N.J."/>
            <person name="Bode H.B."/>
        </authorList>
    </citation>
    <scope>NUCLEOTIDE SEQUENCE [LARGE SCALE GENOMIC DNA]</scope>
    <source>
        <strain evidence="10 11">DSM 19216</strain>
    </source>
</reference>
<evidence type="ECO:0000256" key="3">
    <source>
        <dbReference type="ARBA" id="ARBA00011881"/>
    </source>
</evidence>
<dbReference type="CDD" id="cd00610">
    <property type="entry name" value="OAT_like"/>
    <property type="match status" value="1"/>
</dbReference>
<evidence type="ECO:0000256" key="5">
    <source>
        <dbReference type="ARBA" id="ARBA00022576"/>
    </source>
</evidence>
<evidence type="ECO:0000256" key="2">
    <source>
        <dbReference type="ARBA" id="ARBA00008954"/>
    </source>
</evidence>
<gene>
    <name evidence="10" type="primary">dgdA</name>
    <name evidence="10" type="ORF">lpari_03163</name>
</gene>
<evidence type="ECO:0000313" key="10">
    <source>
        <dbReference type="EMBL" id="OEH45844.1"/>
    </source>
</evidence>
<dbReference type="Gene3D" id="3.90.1150.10">
    <property type="entry name" value="Aspartate Aminotransferase, domain 1"/>
    <property type="match status" value="1"/>
</dbReference>
<dbReference type="RefSeq" id="WP_058519157.1">
    <property type="nucleotide sequence ID" value="NZ_CAAAIE010000009.1"/>
</dbReference>
<dbReference type="SUPFAM" id="SSF53383">
    <property type="entry name" value="PLP-dependent transferases"/>
    <property type="match status" value="1"/>
</dbReference>
<dbReference type="PATRIC" id="fig|45071.6.peg.3893"/>
<dbReference type="InterPro" id="IPR049704">
    <property type="entry name" value="Aminotrans_3_PPA_site"/>
</dbReference>
<comment type="subunit">
    <text evidence="3">Homotetramer.</text>
</comment>
<organism evidence="10 11">
    <name type="scientific">Legionella parisiensis</name>
    <dbReference type="NCBI Taxonomy" id="45071"/>
    <lineage>
        <taxon>Bacteria</taxon>
        <taxon>Pseudomonadati</taxon>
        <taxon>Pseudomonadota</taxon>
        <taxon>Gammaproteobacteria</taxon>
        <taxon>Legionellales</taxon>
        <taxon>Legionellaceae</taxon>
        <taxon>Legionella</taxon>
    </lineage>
</organism>
<keyword evidence="5" id="KW-0032">Aminotransferase</keyword>
<dbReference type="PANTHER" id="PTHR45688:SF3">
    <property type="entry name" value="ALANINE--GLYOXYLATE AMINOTRANSFERASE 2, MITOCHONDRIAL"/>
    <property type="match status" value="1"/>
</dbReference>
<dbReference type="AlphaFoldDB" id="A0A1E5JMV9"/>
<keyword evidence="8" id="KW-0809">Transit peptide</keyword>
<protein>
    <recommendedName>
        <fullName evidence="4">alanine--glyoxylate transaminase</fullName>
        <ecNumber evidence="4">2.6.1.44</ecNumber>
    </recommendedName>
</protein>
<dbReference type="InterPro" id="IPR005814">
    <property type="entry name" value="Aminotrans_3"/>
</dbReference>
<evidence type="ECO:0000313" key="11">
    <source>
        <dbReference type="Proteomes" id="UP000095229"/>
    </source>
</evidence>
<keyword evidence="7 9" id="KW-0663">Pyridoxal phosphate</keyword>
<dbReference type="InterPro" id="IPR015424">
    <property type="entry name" value="PyrdxlP-dep_Trfase"/>
</dbReference>
<dbReference type="Pfam" id="PF00202">
    <property type="entry name" value="Aminotran_3"/>
    <property type="match status" value="1"/>
</dbReference>
<dbReference type="InterPro" id="IPR015421">
    <property type="entry name" value="PyrdxlP-dep_Trfase_major"/>
</dbReference>